<proteinExistence type="predicted"/>
<gene>
    <name evidence="1" type="ORF">C791_0671</name>
</gene>
<dbReference type="PATRIC" id="fig|1238180.3.peg.1717"/>
<accession>M2Q9E0</accession>
<dbReference type="EMBL" id="ANMG01000011">
    <property type="protein sequence ID" value="EMD28590.1"/>
    <property type="molecule type" value="Genomic_DNA"/>
</dbReference>
<name>M2Q9E0_9PSEU</name>
<reference evidence="1 2" key="1">
    <citation type="submission" date="2012-10" db="EMBL/GenBank/DDBJ databases">
        <title>Genome assembly of Amycolatopsis azurea DSM 43854.</title>
        <authorList>
            <person name="Khatri I."/>
            <person name="Kaur I."/>
            <person name="Subramanian S."/>
            <person name="Mayilraj S."/>
        </authorList>
    </citation>
    <scope>NUCLEOTIDE SEQUENCE [LARGE SCALE GENOMIC DNA]</scope>
    <source>
        <strain evidence="1 2">DSM 43854</strain>
    </source>
</reference>
<evidence type="ECO:0000313" key="2">
    <source>
        <dbReference type="Proteomes" id="UP000014137"/>
    </source>
</evidence>
<dbReference type="Proteomes" id="UP000014137">
    <property type="component" value="Unassembled WGS sequence"/>
</dbReference>
<evidence type="ECO:0000313" key="1">
    <source>
        <dbReference type="EMBL" id="EMD28590.1"/>
    </source>
</evidence>
<organism evidence="1 2">
    <name type="scientific">Amycolatopsis azurea DSM 43854</name>
    <dbReference type="NCBI Taxonomy" id="1238180"/>
    <lineage>
        <taxon>Bacteria</taxon>
        <taxon>Bacillati</taxon>
        <taxon>Actinomycetota</taxon>
        <taxon>Actinomycetes</taxon>
        <taxon>Pseudonocardiales</taxon>
        <taxon>Pseudonocardiaceae</taxon>
        <taxon>Amycolatopsis</taxon>
    </lineage>
</organism>
<sequence>MLSAAILAGLAGQGQANASAVADSGRGAVQEAMAGLVATGTAGVQVRLHDDRSD</sequence>
<protein>
    <submittedName>
        <fullName evidence="1">Uncharacterized protein</fullName>
    </submittedName>
</protein>
<comment type="caution">
    <text evidence="1">The sequence shown here is derived from an EMBL/GenBank/DDBJ whole genome shotgun (WGS) entry which is preliminary data.</text>
</comment>
<dbReference type="AlphaFoldDB" id="M2Q9E0"/>